<evidence type="ECO:0000313" key="1">
    <source>
        <dbReference type="EMBL" id="KIW52019.1"/>
    </source>
</evidence>
<sequence length="106" mass="12639">MPIPVLVTVYPESDKVSRVEELVKWVTEEVRKNEPAVSDYRSYEGRGDEPEHTVFMIFFHIENEEELHKRKSLPHHQHIAKVTDEEQLMRRPLKYVVLNGLTQWSR</sequence>
<dbReference type="OrthoDB" id="10011777at2759"/>
<dbReference type="Proteomes" id="UP000054342">
    <property type="component" value="Unassembled WGS sequence"/>
</dbReference>
<name>A0A0D2EW31_9EURO</name>
<evidence type="ECO:0008006" key="3">
    <source>
        <dbReference type="Google" id="ProtNLM"/>
    </source>
</evidence>
<dbReference type="GeneID" id="25332589"/>
<dbReference type="Gene3D" id="3.30.70.100">
    <property type="match status" value="1"/>
</dbReference>
<dbReference type="EMBL" id="KN847322">
    <property type="protein sequence ID" value="KIW52019.1"/>
    <property type="molecule type" value="Genomic_DNA"/>
</dbReference>
<protein>
    <recommendedName>
        <fullName evidence="3">ABM domain-containing protein</fullName>
    </recommendedName>
</protein>
<gene>
    <name evidence="1" type="ORF">PV05_10681</name>
</gene>
<dbReference type="HOGENOM" id="CLU_1948815_0_0_1"/>
<dbReference type="RefSeq" id="XP_013312603.1">
    <property type="nucleotide sequence ID" value="XM_013457149.1"/>
</dbReference>
<reference evidence="1 2" key="1">
    <citation type="submission" date="2015-01" db="EMBL/GenBank/DDBJ databases">
        <title>The Genome Sequence of Exophiala xenobiotica CBS118157.</title>
        <authorList>
            <consortium name="The Broad Institute Genomics Platform"/>
            <person name="Cuomo C."/>
            <person name="de Hoog S."/>
            <person name="Gorbushina A."/>
            <person name="Stielow B."/>
            <person name="Teixiera M."/>
            <person name="Abouelleil A."/>
            <person name="Chapman S.B."/>
            <person name="Priest M."/>
            <person name="Young S.K."/>
            <person name="Wortman J."/>
            <person name="Nusbaum C."/>
            <person name="Birren B."/>
        </authorList>
    </citation>
    <scope>NUCLEOTIDE SEQUENCE [LARGE SCALE GENOMIC DNA]</scope>
    <source>
        <strain evidence="1 2">CBS 118157</strain>
    </source>
</reference>
<evidence type="ECO:0000313" key="2">
    <source>
        <dbReference type="Proteomes" id="UP000054342"/>
    </source>
</evidence>
<keyword evidence="2" id="KW-1185">Reference proteome</keyword>
<accession>A0A0D2EW31</accession>
<dbReference type="AlphaFoldDB" id="A0A0D2EW31"/>
<proteinExistence type="predicted"/>
<organism evidence="1 2">
    <name type="scientific">Exophiala xenobiotica</name>
    <dbReference type="NCBI Taxonomy" id="348802"/>
    <lineage>
        <taxon>Eukaryota</taxon>
        <taxon>Fungi</taxon>
        <taxon>Dikarya</taxon>
        <taxon>Ascomycota</taxon>
        <taxon>Pezizomycotina</taxon>
        <taxon>Eurotiomycetes</taxon>
        <taxon>Chaetothyriomycetidae</taxon>
        <taxon>Chaetothyriales</taxon>
        <taxon>Herpotrichiellaceae</taxon>
        <taxon>Exophiala</taxon>
    </lineage>
</organism>